<evidence type="ECO:0000313" key="4">
    <source>
        <dbReference type="Proteomes" id="UP001500618"/>
    </source>
</evidence>
<dbReference type="Proteomes" id="UP001500618">
    <property type="component" value="Unassembled WGS sequence"/>
</dbReference>
<dbReference type="InterPro" id="IPR011008">
    <property type="entry name" value="Dimeric_a/b-barrel"/>
</dbReference>
<dbReference type="InterPro" id="IPR005545">
    <property type="entry name" value="YCII"/>
</dbReference>
<gene>
    <name evidence="3" type="ORF">GCM10009765_66820</name>
</gene>
<organism evidence="3 4">
    <name type="scientific">Fodinicola feengrottensis</name>
    <dbReference type="NCBI Taxonomy" id="435914"/>
    <lineage>
        <taxon>Bacteria</taxon>
        <taxon>Bacillati</taxon>
        <taxon>Actinomycetota</taxon>
        <taxon>Actinomycetes</taxon>
        <taxon>Mycobacteriales</taxon>
        <taxon>Fodinicola</taxon>
    </lineage>
</organism>
<dbReference type="EMBL" id="BAAANY010000032">
    <property type="protein sequence ID" value="GAA1707922.1"/>
    <property type="molecule type" value="Genomic_DNA"/>
</dbReference>
<dbReference type="Pfam" id="PF03795">
    <property type="entry name" value="YCII"/>
    <property type="match status" value="1"/>
</dbReference>
<dbReference type="RefSeq" id="WP_163572549.1">
    <property type="nucleotide sequence ID" value="NZ_BAAANY010000032.1"/>
</dbReference>
<sequence>MFFVMQVSFDGDDRRLAARPAHRERLAQLKAEGRLLAAGPWDDESGALLIFRTDQAGMDEIVAADPYYRGPGVTVDSLREWHPIAGDVLD</sequence>
<feature type="domain" description="YCII-related" evidence="2">
    <location>
        <begin position="1"/>
        <end position="81"/>
    </location>
</feature>
<protein>
    <recommendedName>
        <fullName evidence="2">YCII-related domain-containing protein</fullName>
    </recommendedName>
</protein>
<evidence type="ECO:0000259" key="2">
    <source>
        <dbReference type="Pfam" id="PF03795"/>
    </source>
</evidence>
<name>A0ABN2IMM8_9ACTN</name>
<evidence type="ECO:0000313" key="3">
    <source>
        <dbReference type="EMBL" id="GAA1707922.1"/>
    </source>
</evidence>
<comment type="caution">
    <text evidence="3">The sequence shown here is derived from an EMBL/GenBank/DDBJ whole genome shotgun (WGS) entry which is preliminary data.</text>
</comment>
<evidence type="ECO:0000256" key="1">
    <source>
        <dbReference type="ARBA" id="ARBA00007689"/>
    </source>
</evidence>
<dbReference type="Gene3D" id="3.30.70.1060">
    <property type="entry name" value="Dimeric alpha+beta barrel"/>
    <property type="match status" value="1"/>
</dbReference>
<keyword evidence="4" id="KW-1185">Reference proteome</keyword>
<reference evidence="3 4" key="1">
    <citation type="journal article" date="2019" name="Int. J. Syst. Evol. Microbiol.">
        <title>The Global Catalogue of Microorganisms (GCM) 10K type strain sequencing project: providing services to taxonomists for standard genome sequencing and annotation.</title>
        <authorList>
            <consortium name="The Broad Institute Genomics Platform"/>
            <consortium name="The Broad Institute Genome Sequencing Center for Infectious Disease"/>
            <person name="Wu L."/>
            <person name="Ma J."/>
        </authorList>
    </citation>
    <scope>NUCLEOTIDE SEQUENCE [LARGE SCALE GENOMIC DNA]</scope>
    <source>
        <strain evidence="3 4">JCM 14718</strain>
    </source>
</reference>
<dbReference type="SUPFAM" id="SSF54909">
    <property type="entry name" value="Dimeric alpha+beta barrel"/>
    <property type="match status" value="1"/>
</dbReference>
<accession>A0ABN2IMM8</accession>
<proteinExistence type="inferred from homology"/>
<comment type="similarity">
    <text evidence="1">Belongs to the YciI family.</text>
</comment>